<dbReference type="OrthoDB" id="2352233at2"/>
<reference evidence="2 3" key="1">
    <citation type="submission" date="2018-09" db="EMBL/GenBank/DDBJ databases">
        <title>Genomic Encyclopedia of Archaeal and Bacterial Type Strains, Phase II (KMG-II): from individual species to whole genera.</title>
        <authorList>
            <person name="Goeker M."/>
        </authorList>
    </citation>
    <scope>NUCLEOTIDE SEQUENCE [LARGE SCALE GENOMIC DNA]</scope>
    <source>
        <strain evidence="2 3">DSM 17008</strain>
    </source>
</reference>
<proteinExistence type="predicted"/>
<dbReference type="SMART" id="SM00471">
    <property type="entry name" value="HDc"/>
    <property type="match status" value="1"/>
</dbReference>
<dbReference type="EMBL" id="RAPK01000007">
    <property type="protein sequence ID" value="RKD75590.1"/>
    <property type="molecule type" value="Genomic_DNA"/>
</dbReference>
<evidence type="ECO:0000313" key="3">
    <source>
        <dbReference type="Proteomes" id="UP000285120"/>
    </source>
</evidence>
<comment type="caution">
    <text evidence="2">The sequence shown here is derived from an EMBL/GenBank/DDBJ whole genome shotgun (WGS) entry which is preliminary data.</text>
</comment>
<accession>A0A419V6K4</accession>
<dbReference type="CDD" id="cd00077">
    <property type="entry name" value="HDc"/>
    <property type="match status" value="1"/>
</dbReference>
<keyword evidence="3" id="KW-1185">Reference proteome</keyword>
<dbReference type="InterPro" id="IPR006675">
    <property type="entry name" value="HDIG_dom"/>
</dbReference>
<dbReference type="InterPro" id="IPR003607">
    <property type="entry name" value="HD/PDEase_dom"/>
</dbReference>
<sequence length="178" mass="20433">MRKVTLMQIYQHPITQKYVKRSGLAHAISTSYHAFELAKQYQVDPDLAVKAAFLHDMGHYEWYRDGEWDFDSYKANDIHAIKGAERAHKLLVRLGEDPVTAKEIALAVLLHTDSYLPEQTVYRNSLQEVVALADEKDEEPNGNHHYRQITDELAAKKIGDLDLRIEKSVSSESLQNTR</sequence>
<dbReference type="InterPro" id="IPR006674">
    <property type="entry name" value="HD_domain"/>
</dbReference>
<evidence type="ECO:0000259" key="1">
    <source>
        <dbReference type="PROSITE" id="PS51831"/>
    </source>
</evidence>
<dbReference type="RefSeq" id="WP_120192457.1">
    <property type="nucleotide sequence ID" value="NZ_RAPK01000007.1"/>
</dbReference>
<gene>
    <name evidence="2" type="ORF">ATL39_1291</name>
</gene>
<dbReference type="AlphaFoldDB" id="A0A419V6K4"/>
<dbReference type="Pfam" id="PF01966">
    <property type="entry name" value="HD"/>
    <property type="match status" value="1"/>
</dbReference>
<dbReference type="SUPFAM" id="SSF109604">
    <property type="entry name" value="HD-domain/PDEase-like"/>
    <property type="match status" value="1"/>
</dbReference>
<dbReference type="Gene3D" id="1.10.3210.10">
    <property type="entry name" value="Hypothetical protein af1432"/>
    <property type="match status" value="1"/>
</dbReference>
<dbReference type="NCBIfam" id="TIGR00277">
    <property type="entry name" value="HDIG"/>
    <property type="match status" value="1"/>
</dbReference>
<dbReference type="PROSITE" id="PS51831">
    <property type="entry name" value="HD"/>
    <property type="match status" value="1"/>
</dbReference>
<dbReference type="Proteomes" id="UP000285120">
    <property type="component" value="Unassembled WGS sequence"/>
</dbReference>
<feature type="domain" description="HD" evidence="1">
    <location>
        <begin position="23"/>
        <end position="139"/>
    </location>
</feature>
<protein>
    <recommendedName>
        <fullName evidence="1">HD domain-containing protein</fullName>
    </recommendedName>
</protein>
<organism evidence="2 3">
    <name type="scientific">Sinobaca qinghaiensis</name>
    <dbReference type="NCBI Taxonomy" id="342944"/>
    <lineage>
        <taxon>Bacteria</taxon>
        <taxon>Bacillati</taxon>
        <taxon>Bacillota</taxon>
        <taxon>Bacilli</taxon>
        <taxon>Bacillales</taxon>
        <taxon>Sporolactobacillaceae</taxon>
        <taxon>Sinobaca</taxon>
    </lineage>
</organism>
<evidence type="ECO:0000313" key="2">
    <source>
        <dbReference type="EMBL" id="RKD75590.1"/>
    </source>
</evidence>
<name>A0A419V6K4_9BACL</name>